<dbReference type="Proteomes" id="UP000005408">
    <property type="component" value="Unassembled WGS sequence"/>
</dbReference>
<proteinExistence type="predicted"/>
<feature type="region of interest" description="Disordered" evidence="1">
    <location>
        <begin position="201"/>
        <end position="235"/>
    </location>
</feature>
<dbReference type="OrthoDB" id="6121270at2759"/>
<name>A0A8W8J2Z4_MAGGI</name>
<sequence length="235" mass="25338">MDPATKSPDQEAPTGLVVERRTHALSQLFKLSLVAMGVSCVSIIVGILVLVYSQRAGFPIVTGAPVWSGAAVLLTGILGVMASKSDVNYGSVPPPKARCLLMAHYIVSISCLSVCGICFGYSLAGLSICREGDLQCGVNHYQEEILNIIAMCVAVLMFVTAIAGSVFFCVYRRLFGLYNMRELLYQAKIADLEGRVRSLETSNNPEQQRFGGQYGGQYSYNSFSTPTAPPPAYSK</sequence>
<feature type="transmembrane region" description="Helical" evidence="2">
    <location>
        <begin position="28"/>
        <end position="52"/>
    </location>
</feature>
<feature type="transmembrane region" description="Helical" evidence="2">
    <location>
        <begin position="103"/>
        <end position="128"/>
    </location>
</feature>
<dbReference type="EnsemblMetazoa" id="G17005.3">
    <property type="protein sequence ID" value="G17005.3:cds"/>
    <property type="gene ID" value="G17005"/>
</dbReference>
<keyword evidence="2" id="KW-0812">Transmembrane</keyword>
<reference evidence="3" key="1">
    <citation type="submission" date="2022-08" db="UniProtKB">
        <authorList>
            <consortium name="EnsemblMetazoa"/>
        </authorList>
    </citation>
    <scope>IDENTIFICATION</scope>
    <source>
        <strain evidence="3">05x7-T-G4-1.051#20</strain>
    </source>
</reference>
<dbReference type="OMA" id="RAYITIH"/>
<evidence type="ECO:0000256" key="2">
    <source>
        <dbReference type="SAM" id="Phobius"/>
    </source>
</evidence>
<evidence type="ECO:0000256" key="1">
    <source>
        <dbReference type="SAM" id="MobiDB-lite"/>
    </source>
</evidence>
<feature type="transmembrane region" description="Helical" evidence="2">
    <location>
        <begin position="148"/>
        <end position="171"/>
    </location>
</feature>
<dbReference type="AlphaFoldDB" id="A0A8W8J2Z4"/>
<organism evidence="3 4">
    <name type="scientific">Magallana gigas</name>
    <name type="common">Pacific oyster</name>
    <name type="synonym">Crassostrea gigas</name>
    <dbReference type="NCBI Taxonomy" id="29159"/>
    <lineage>
        <taxon>Eukaryota</taxon>
        <taxon>Metazoa</taxon>
        <taxon>Spiralia</taxon>
        <taxon>Lophotrochozoa</taxon>
        <taxon>Mollusca</taxon>
        <taxon>Bivalvia</taxon>
        <taxon>Autobranchia</taxon>
        <taxon>Pteriomorphia</taxon>
        <taxon>Ostreida</taxon>
        <taxon>Ostreoidea</taxon>
        <taxon>Ostreidae</taxon>
        <taxon>Magallana</taxon>
    </lineage>
</organism>
<feature type="transmembrane region" description="Helical" evidence="2">
    <location>
        <begin position="64"/>
        <end position="82"/>
    </location>
</feature>
<protein>
    <submittedName>
        <fullName evidence="3">Uncharacterized protein</fullName>
    </submittedName>
</protein>
<keyword evidence="2" id="KW-0472">Membrane</keyword>
<keyword evidence="2" id="KW-1133">Transmembrane helix</keyword>
<evidence type="ECO:0000313" key="4">
    <source>
        <dbReference type="Proteomes" id="UP000005408"/>
    </source>
</evidence>
<keyword evidence="4" id="KW-1185">Reference proteome</keyword>
<accession>A0A8W8J2Z4</accession>
<dbReference type="EnsemblMetazoa" id="G17005.1">
    <property type="protein sequence ID" value="G17005.1:cds"/>
    <property type="gene ID" value="G17005"/>
</dbReference>
<evidence type="ECO:0000313" key="3">
    <source>
        <dbReference type="EnsemblMetazoa" id="G17005.2:cds"/>
    </source>
</evidence>
<feature type="compositionally biased region" description="Low complexity" evidence="1">
    <location>
        <begin position="207"/>
        <end position="224"/>
    </location>
</feature>
<dbReference type="EnsemblMetazoa" id="G17005.2">
    <property type="protein sequence ID" value="G17005.2:cds"/>
    <property type="gene ID" value="G17005"/>
</dbReference>